<evidence type="ECO:0000256" key="4">
    <source>
        <dbReference type="ARBA" id="ARBA00023136"/>
    </source>
</evidence>
<evidence type="ECO:0000256" key="5">
    <source>
        <dbReference type="SAM" id="Phobius"/>
    </source>
</evidence>
<sequence length="308" mass="33022">MTSSATESATAEPGETKPSLVRTTKGLIKAARPRQWIKNVLVLAAPFAAGQADNLHVLVNALIAFVAFSLAASAIYLVNDSKDVEADRAHPTKRNRPIAAGIVPVPLAFGAAVALLLGALGVSTLASWDLVIVIAVYEVVQLGYCFGLKHQPVIDMCIVASGFLMRAIAGGAATGIALSQWFLLVTAFGSLFMVAGKRYAEIRLAERTGAKIRKSLESYTASYLRFVWAIAAAIVIMTYGLWAFEINERVDSAWSVVSMVPFVVAVLRYAVDVDSGNGGEPEEIVLKDRWLQILGVAWVVFLGLGYYS</sequence>
<dbReference type="EC" id="2.4.2.45" evidence="6"/>
<keyword evidence="6" id="KW-0808">Transferase</keyword>
<comment type="subcellular location">
    <subcellularLocation>
        <location evidence="1">Membrane</location>
        <topology evidence="1">Multi-pass membrane protein</topology>
    </subcellularLocation>
</comment>
<dbReference type="RefSeq" id="WP_377854679.1">
    <property type="nucleotide sequence ID" value="NZ_JBHLZU010000018.1"/>
</dbReference>
<organism evidence="6 7">
    <name type="scientific">Allokutzneria oryzae</name>
    <dbReference type="NCBI Taxonomy" id="1378989"/>
    <lineage>
        <taxon>Bacteria</taxon>
        <taxon>Bacillati</taxon>
        <taxon>Actinomycetota</taxon>
        <taxon>Actinomycetes</taxon>
        <taxon>Pseudonocardiales</taxon>
        <taxon>Pseudonocardiaceae</taxon>
        <taxon>Allokutzneria</taxon>
    </lineage>
</organism>
<keyword evidence="4 5" id="KW-0472">Membrane</keyword>
<dbReference type="InterPro" id="IPR044878">
    <property type="entry name" value="UbiA_sf"/>
</dbReference>
<keyword evidence="3 5" id="KW-1133">Transmembrane helix</keyword>
<keyword evidence="6" id="KW-0328">Glycosyltransferase</keyword>
<evidence type="ECO:0000256" key="1">
    <source>
        <dbReference type="ARBA" id="ARBA00004141"/>
    </source>
</evidence>
<dbReference type="GO" id="GO:0016757">
    <property type="term" value="F:glycosyltransferase activity"/>
    <property type="evidence" value="ECO:0007669"/>
    <property type="project" value="UniProtKB-KW"/>
</dbReference>
<evidence type="ECO:0000256" key="2">
    <source>
        <dbReference type="ARBA" id="ARBA00022692"/>
    </source>
</evidence>
<feature type="transmembrane region" description="Helical" evidence="5">
    <location>
        <begin position="98"/>
        <end position="120"/>
    </location>
</feature>
<keyword evidence="7" id="KW-1185">Reference proteome</keyword>
<keyword evidence="2 5" id="KW-0812">Transmembrane</keyword>
<feature type="transmembrane region" description="Helical" evidence="5">
    <location>
        <begin position="290"/>
        <end position="307"/>
    </location>
</feature>
<dbReference type="Pfam" id="PF01040">
    <property type="entry name" value="UbiA"/>
    <property type="match status" value="1"/>
</dbReference>
<evidence type="ECO:0000256" key="3">
    <source>
        <dbReference type="ARBA" id="ARBA00022989"/>
    </source>
</evidence>
<name>A0ABV5ZZU1_9PSEU</name>
<feature type="transmembrane region" description="Helical" evidence="5">
    <location>
        <begin position="126"/>
        <end position="146"/>
    </location>
</feature>
<proteinExistence type="predicted"/>
<feature type="transmembrane region" description="Helical" evidence="5">
    <location>
        <begin position="253"/>
        <end position="270"/>
    </location>
</feature>
<dbReference type="NCBIfam" id="NF008978">
    <property type="entry name" value="PRK12324.1-4"/>
    <property type="match status" value="1"/>
</dbReference>
<gene>
    <name evidence="6" type="ORF">ACFFQA_20965</name>
</gene>
<feature type="transmembrane region" description="Helical" evidence="5">
    <location>
        <begin position="57"/>
        <end position="78"/>
    </location>
</feature>
<protein>
    <submittedName>
        <fullName evidence="6">Decaprenyl-phosphate phosphoribosyltransferase</fullName>
        <ecNumber evidence="6">2.4.2.45</ecNumber>
    </submittedName>
</protein>
<reference evidence="6 7" key="1">
    <citation type="submission" date="2024-09" db="EMBL/GenBank/DDBJ databases">
        <authorList>
            <person name="Sun Q."/>
            <person name="Mori K."/>
        </authorList>
    </citation>
    <scope>NUCLEOTIDE SEQUENCE [LARGE SCALE GENOMIC DNA]</scope>
    <source>
        <strain evidence="6 7">TBRC 7907</strain>
    </source>
</reference>
<dbReference type="Gene3D" id="1.10.357.140">
    <property type="entry name" value="UbiA prenyltransferase"/>
    <property type="match status" value="1"/>
</dbReference>
<dbReference type="InterPro" id="IPR000537">
    <property type="entry name" value="UbiA_prenyltransferase"/>
</dbReference>
<evidence type="ECO:0000313" key="6">
    <source>
        <dbReference type="EMBL" id="MFB9906411.1"/>
    </source>
</evidence>
<dbReference type="CDD" id="cd13963">
    <property type="entry name" value="PT_UbiA_2"/>
    <property type="match status" value="1"/>
</dbReference>
<dbReference type="Proteomes" id="UP001589693">
    <property type="component" value="Unassembled WGS sequence"/>
</dbReference>
<comment type="caution">
    <text evidence="6">The sequence shown here is derived from an EMBL/GenBank/DDBJ whole genome shotgun (WGS) entry which is preliminary data.</text>
</comment>
<evidence type="ECO:0000313" key="7">
    <source>
        <dbReference type="Proteomes" id="UP001589693"/>
    </source>
</evidence>
<feature type="transmembrane region" description="Helical" evidence="5">
    <location>
        <begin position="221"/>
        <end position="241"/>
    </location>
</feature>
<dbReference type="EMBL" id="JBHLZU010000018">
    <property type="protein sequence ID" value="MFB9906411.1"/>
    <property type="molecule type" value="Genomic_DNA"/>
</dbReference>
<accession>A0ABV5ZZU1</accession>